<proteinExistence type="predicted"/>
<evidence type="ECO:0000313" key="2">
    <source>
        <dbReference type="EMBL" id="KAG9189714.1"/>
    </source>
</evidence>
<accession>A0AAD4FFP7</accession>
<dbReference type="AlphaFoldDB" id="A0AAD4FFP7"/>
<keyword evidence="3" id="KW-1185">Reference proteome</keyword>
<feature type="domain" description="Heterokaryon incompatibility" evidence="1">
    <location>
        <begin position="90"/>
        <end position="149"/>
    </location>
</feature>
<protein>
    <recommendedName>
        <fullName evidence="1">Heterokaryon incompatibility domain-containing protein</fullName>
    </recommendedName>
</protein>
<dbReference type="InterPro" id="IPR010730">
    <property type="entry name" value="HET"/>
</dbReference>
<gene>
    <name evidence="2" type="ORF">G6011_06582</name>
</gene>
<dbReference type="Proteomes" id="UP001199106">
    <property type="component" value="Unassembled WGS sequence"/>
</dbReference>
<dbReference type="Pfam" id="PF06985">
    <property type="entry name" value="HET"/>
    <property type="match status" value="1"/>
</dbReference>
<dbReference type="InterPro" id="IPR052895">
    <property type="entry name" value="HetReg/Transcr_Mod"/>
</dbReference>
<dbReference type="PANTHER" id="PTHR24148">
    <property type="entry name" value="ANKYRIN REPEAT DOMAIN-CONTAINING PROTEIN 39 HOMOLOG-RELATED"/>
    <property type="match status" value="1"/>
</dbReference>
<sequence>MTDIMCRHLDPHRFDGMICCLSCGEVVNELEASSSTAHIHANNATALYKHKRLDYEFGHEIQLVVLLLGSSEDPIRCKVIHVSLVEDPLYDAVSFTWATENRDASLCMAIPYEQGGIIPVTANCYAALVQLKRLDSKRKVWVDAICMDKLKHTP</sequence>
<name>A0AAD4FFP7_9PLEO</name>
<organism evidence="2 3">
    <name type="scientific">Alternaria panax</name>
    <dbReference type="NCBI Taxonomy" id="48097"/>
    <lineage>
        <taxon>Eukaryota</taxon>
        <taxon>Fungi</taxon>
        <taxon>Dikarya</taxon>
        <taxon>Ascomycota</taxon>
        <taxon>Pezizomycotina</taxon>
        <taxon>Dothideomycetes</taxon>
        <taxon>Pleosporomycetidae</taxon>
        <taxon>Pleosporales</taxon>
        <taxon>Pleosporineae</taxon>
        <taxon>Pleosporaceae</taxon>
        <taxon>Alternaria</taxon>
        <taxon>Alternaria sect. Panax</taxon>
    </lineage>
</organism>
<comment type="caution">
    <text evidence="2">The sequence shown here is derived from an EMBL/GenBank/DDBJ whole genome shotgun (WGS) entry which is preliminary data.</text>
</comment>
<evidence type="ECO:0000313" key="3">
    <source>
        <dbReference type="Proteomes" id="UP001199106"/>
    </source>
</evidence>
<reference evidence="2" key="1">
    <citation type="submission" date="2021-07" db="EMBL/GenBank/DDBJ databases">
        <title>Genome Resource of American Ginseng Black Spot Pathogen Alternaria panax.</title>
        <authorList>
            <person name="Qiu C."/>
            <person name="Wang W."/>
            <person name="Liu Z."/>
        </authorList>
    </citation>
    <scope>NUCLEOTIDE SEQUENCE</scope>
    <source>
        <strain evidence="2">BNCC115425</strain>
    </source>
</reference>
<dbReference type="PANTHER" id="PTHR24148:SF73">
    <property type="entry name" value="HET DOMAIN PROTEIN (AFU_ORTHOLOGUE AFUA_8G01020)"/>
    <property type="match status" value="1"/>
</dbReference>
<evidence type="ECO:0000259" key="1">
    <source>
        <dbReference type="Pfam" id="PF06985"/>
    </source>
</evidence>
<dbReference type="EMBL" id="JAANER010000005">
    <property type="protein sequence ID" value="KAG9189714.1"/>
    <property type="molecule type" value="Genomic_DNA"/>
</dbReference>